<evidence type="ECO:0000313" key="2">
    <source>
        <dbReference type="Proteomes" id="UP000701702"/>
    </source>
</evidence>
<dbReference type="RefSeq" id="WP_224002329.1">
    <property type="nucleotide sequence ID" value="NZ_CAJZAF010000011.1"/>
</dbReference>
<name>A0ABN7YK38_9BURK</name>
<gene>
    <name evidence="1" type="ORF">LMG23994_02428</name>
</gene>
<dbReference type="Proteomes" id="UP000701702">
    <property type="component" value="Unassembled WGS sequence"/>
</dbReference>
<keyword evidence="2" id="KW-1185">Reference proteome</keyword>
<dbReference type="EMBL" id="CAJZAF010000011">
    <property type="protein sequence ID" value="CAG9172530.1"/>
    <property type="molecule type" value="Genomic_DNA"/>
</dbReference>
<sequence length="130" mass="14024">MIKGDALGEIDAPADGRWTPEIRERYADRIIDRIARQVPNLKASIVSRSVLSPADLEAMNINLVGGDPYSGECSIDQFMVWRPLPGARNHATPVKHLHHIGASTHPGPGLGGTSGYHVANALARKRAKSN</sequence>
<accession>A0ABN7YK38</accession>
<reference evidence="1 2" key="1">
    <citation type="submission" date="2021-08" db="EMBL/GenBank/DDBJ databases">
        <authorList>
            <person name="Peeters C."/>
        </authorList>
    </citation>
    <scope>NUCLEOTIDE SEQUENCE [LARGE SCALE GENOMIC DNA]</scope>
    <source>
        <strain evidence="1 2">LMG 23994</strain>
    </source>
</reference>
<comment type="caution">
    <text evidence="1">The sequence shown here is derived from an EMBL/GenBank/DDBJ whole genome shotgun (WGS) entry which is preliminary data.</text>
</comment>
<dbReference type="PANTHER" id="PTHR10668:SF103">
    <property type="entry name" value="PYRIDINE NUCLEOTIDE-DISULFIDE OXIDOREDUCTASE DOMAIN-CONTAINING PROTEIN 2"/>
    <property type="match status" value="1"/>
</dbReference>
<evidence type="ECO:0000313" key="1">
    <source>
        <dbReference type="EMBL" id="CAG9172530.1"/>
    </source>
</evidence>
<evidence type="ECO:0008006" key="3">
    <source>
        <dbReference type="Google" id="ProtNLM"/>
    </source>
</evidence>
<dbReference type="PANTHER" id="PTHR10668">
    <property type="entry name" value="PHYTOENE DEHYDROGENASE"/>
    <property type="match status" value="1"/>
</dbReference>
<protein>
    <recommendedName>
        <fullName evidence="3">FAD dependent oxidoreductase</fullName>
    </recommendedName>
</protein>
<proteinExistence type="predicted"/>
<organism evidence="1 2">
    <name type="scientific">Cupriavidus pinatubonensis</name>
    <dbReference type="NCBI Taxonomy" id="248026"/>
    <lineage>
        <taxon>Bacteria</taxon>
        <taxon>Pseudomonadati</taxon>
        <taxon>Pseudomonadota</taxon>
        <taxon>Betaproteobacteria</taxon>
        <taxon>Burkholderiales</taxon>
        <taxon>Burkholderiaceae</taxon>
        <taxon>Cupriavidus</taxon>
    </lineage>
</organism>